<name>A0A101M3V4_PICGL</name>
<comment type="caution">
    <text evidence="1">The sequence shown here is derived from an EMBL/GenBank/DDBJ whole genome shotgun (WGS) entry which is preliminary data.</text>
</comment>
<proteinExistence type="predicted"/>
<geneLocation type="mitochondrion" evidence="1"/>
<keyword evidence="1" id="KW-0496">Mitochondrion</keyword>
<reference evidence="1" key="1">
    <citation type="journal article" date="2015" name="Genome Biol. Evol.">
        <title>Organellar Genomes of White Spruce (Picea glauca): Assembly and Annotation.</title>
        <authorList>
            <person name="Jackman S.D."/>
            <person name="Warren R.L."/>
            <person name="Gibb E.A."/>
            <person name="Vandervalk B.P."/>
            <person name="Mohamadi H."/>
            <person name="Chu J."/>
            <person name="Raymond A."/>
            <person name="Pleasance S."/>
            <person name="Coope R."/>
            <person name="Wildung M.R."/>
            <person name="Ritland C.E."/>
            <person name="Bousquet J."/>
            <person name="Jones S.J."/>
            <person name="Bohlmann J."/>
            <person name="Birol I."/>
        </authorList>
    </citation>
    <scope>NUCLEOTIDE SEQUENCE [LARGE SCALE GENOMIC DNA]</scope>
    <source>
        <tissue evidence="1">Flushing bud</tissue>
    </source>
</reference>
<organism evidence="1">
    <name type="scientific">Picea glauca</name>
    <name type="common">White spruce</name>
    <name type="synonym">Pinus glauca</name>
    <dbReference type="NCBI Taxonomy" id="3330"/>
    <lineage>
        <taxon>Eukaryota</taxon>
        <taxon>Viridiplantae</taxon>
        <taxon>Streptophyta</taxon>
        <taxon>Embryophyta</taxon>
        <taxon>Tracheophyta</taxon>
        <taxon>Spermatophyta</taxon>
        <taxon>Pinopsida</taxon>
        <taxon>Pinidae</taxon>
        <taxon>Conifers I</taxon>
        <taxon>Pinales</taxon>
        <taxon>Pinaceae</taxon>
        <taxon>Picea</taxon>
    </lineage>
</organism>
<sequence length="152" mass="16743">MLQQVRRCDLSSSHFSSNAFCPYLPSVPVASVFGTSISNPPSYIPIDSVSVVLSSQVDMNVNSFNMDPIDSLRSLSQEYPSDGSENGQGEYLGRSGQGIGHPLASDIPYLHPRVIWAYMGSRFGRALFLKGLLSLIPKRFSCIPDRCNLLLW</sequence>
<evidence type="ECO:0000313" key="1">
    <source>
        <dbReference type="EMBL" id="KUM50340.1"/>
    </source>
</evidence>
<dbReference type="EMBL" id="LKAM01000001">
    <property type="protein sequence ID" value="KUM50340.1"/>
    <property type="molecule type" value="Genomic_DNA"/>
</dbReference>
<protein>
    <submittedName>
        <fullName evidence="1">Uncharacterized protein</fullName>
    </submittedName>
</protein>
<gene>
    <name evidence="1" type="ORF">ABT39_MTgene183</name>
</gene>
<dbReference type="AlphaFoldDB" id="A0A101M3V4"/>
<accession>A0A101M3V4</accession>